<name>A0A1G2BWQ7_9BACT</name>
<organism evidence="1 2">
    <name type="scientific">Candidatus Komeilibacteria bacterium RIFCSPLOWO2_01_FULL_53_11</name>
    <dbReference type="NCBI Taxonomy" id="1798552"/>
    <lineage>
        <taxon>Bacteria</taxon>
        <taxon>Candidatus Komeiliibacteriota</taxon>
    </lineage>
</organism>
<protein>
    <submittedName>
        <fullName evidence="1">Uncharacterized protein</fullName>
    </submittedName>
</protein>
<dbReference type="Proteomes" id="UP000177349">
    <property type="component" value="Unassembled WGS sequence"/>
</dbReference>
<evidence type="ECO:0000313" key="1">
    <source>
        <dbReference type="EMBL" id="OGY92617.1"/>
    </source>
</evidence>
<dbReference type="AlphaFoldDB" id="A0A1G2BWQ7"/>
<gene>
    <name evidence="1" type="ORF">A3B31_02355</name>
</gene>
<reference evidence="1 2" key="1">
    <citation type="journal article" date="2016" name="Nat. Commun.">
        <title>Thousands of microbial genomes shed light on interconnected biogeochemical processes in an aquifer system.</title>
        <authorList>
            <person name="Anantharaman K."/>
            <person name="Brown C.T."/>
            <person name="Hug L.A."/>
            <person name="Sharon I."/>
            <person name="Castelle C.J."/>
            <person name="Probst A.J."/>
            <person name="Thomas B.C."/>
            <person name="Singh A."/>
            <person name="Wilkins M.J."/>
            <person name="Karaoz U."/>
            <person name="Brodie E.L."/>
            <person name="Williams K.H."/>
            <person name="Hubbard S.S."/>
            <person name="Banfield J.F."/>
        </authorList>
    </citation>
    <scope>NUCLEOTIDE SEQUENCE [LARGE SCALE GENOMIC DNA]</scope>
</reference>
<proteinExistence type="predicted"/>
<comment type="caution">
    <text evidence="1">The sequence shown here is derived from an EMBL/GenBank/DDBJ whole genome shotgun (WGS) entry which is preliminary data.</text>
</comment>
<evidence type="ECO:0000313" key="2">
    <source>
        <dbReference type="Proteomes" id="UP000177349"/>
    </source>
</evidence>
<sequence>MGQIIQKFIIDPIQEQKNEIGKIADSLIFYANIYSNPVTTQSERHDQASEKFRQHSSLLTSKTHLIPRYKLWSFCRIVIKPEKIIKASERLLRISNNMYLGPLGANLHGPDRDNVGIRNSNDVDEIKALLNLVI</sequence>
<dbReference type="EMBL" id="MHKN01000014">
    <property type="protein sequence ID" value="OGY92617.1"/>
    <property type="molecule type" value="Genomic_DNA"/>
</dbReference>
<accession>A0A1G2BWQ7</accession>